<dbReference type="InterPro" id="IPR014777">
    <property type="entry name" value="4pyrrole_Mease_sub1"/>
</dbReference>
<keyword evidence="6" id="KW-1185">Reference proteome</keyword>
<dbReference type="CDD" id="cd11645">
    <property type="entry name" value="Precorrin_2_C20_MT"/>
    <property type="match status" value="1"/>
</dbReference>
<evidence type="ECO:0000256" key="3">
    <source>
        <dbReference type="PIRNR" id="PIRNR036427"/>
    </source>
</evidence>
<dbReference type="eggNOG" id="arCOG00648">
    <property type="taxonomic scope" value="Archaea"/>
</dbReference>
<comment type="pathway">
    <text evidence="1">Cofactor biosynthesis; adenosylcobalamin biosynthesis.</text>
</comment>
<dbReference type="GeneID" id="7271285"/>
<dbReference type="InterPro" id="IPR000878">
    <property type="entry name" value="4pyrrol_Mease"/>
</dbReference>
<name>B8GJI8_METPE</name>
<dbReference type="InterPro" id="IPR035996">
    <property type="entry name" value="4pyrrol_Methylase_sf"/>
</dbReference>
<feature type="domain" description="Tetrapyrrole methylase" evidence="4">
    <location>
        <begin position="1"/>
        <end position="140"/>
    </location>
</feature>
<organism evidence="5 6">
    <name type="scientific">Methanosphaerula palustris (strain ATCC BAA-1556 / DSM 19958 / E1-9c)</name>
    <dbReference type="NCBI Taxonomy" id="521011"/>
    <lineage>
        <taxon>Archaea</taxon>
        <taxon>Methanobacteriati</taxon>
        <taxon>Methanobacteriota</taxon>
        <taxon>Stenosarchaea group</taxon>
        <taxon>Methanomicrobia</taxon>
        <taxon>Methanomicrobiales</taxon>
        <taxon>Methanoregulaceae</taxon>
        <taxon>Methanosphaerula</taxon>
    </lineage>
</organism>
<reference evidence="5 6" key="1">
    <citation type="journal article" date="2015" name="Genome Announc.">
        <title>Complete Genome Sequence of Methanosphaerula palustris E1-9CT, a Hydrogenotrophic Methanogen Isolated from a Minerotrophic Fen Peatland.</title>
        <authorList>
            <person name="Cadillo-Quiroz H."/>
            <person name="Browne P."/>
            <person name="Kyrpides N."/>
            <person name="Woyke T."/>
            <person name="Goodwin L."/>
            <person name="Detter C."/>
            <person name="Yavitt J.B."/>
            <person name="Zinder S.H."/>
        </authorList>
    </citation>
    <scope>NUCLEOTIDE SEQUENCE [LARGE SCALE GENOMIC DNA]</scope>
    <source>
        <strain evidence="6">ATCC BAA-1556 / DSM 19958 / E1-9c</strain>
    </source>
</reference>
<dbReference type="HOGENOM" id="CLU_076014_2_1_2"/>
<evidence type="ECO:0000313" key="6">
    <source>
        <dbReference type="Proteomes" id="UP000002457"/>
    </source>
</evidence>
<dbReference type="SUPFAM" id="SSF53790">
    <property type="entry name" value="Tetrapyrrole methylase"/>
    <property type="match status" value="1"/>
</dbReference>
<comment type="similarity">
    <text evidence="3">Belongs to the precorrin methyltransferase family.</text>
</comment>
<dbReference type="RefSeq" id="WP_012618348.1">
    <property type="nucleotide sequence ID" value="NC_011832.1"/>
</dbReference>
<dbReference type="EMBL" id="CP001338">
    <property type="protein sequence ID" value="ACL17029.1"/>
    <property type="molecule type" value="Genomic_DNA"/>
</dbReference>
<dbReference type="InterPro" id="IPR003043">
    <property type="entry name" value="Uropor_MeTrfase_CS"/>
</dbReference>
<dbReference type="STRING" id="521011.Mpal_1722"/>
<dbReference type="KEGG" id="mpl:Mpal_1722"/>
<sequence length="202" mass="22224">MLVGLGLGPGDPELLTLRAVRLLTEADAVYVPGQIAQALVSPYREAEILDFPMIEDQDQIKRSMEQNADQIAATAKDGLVVLGILGDPNFYSTFSRLCAVIKERYPAIICSTEPGISSITAFASVADVSLSGGFIVSDGAVPSSQILLKVKKPQATRDQLMQEGFSDFVLVERMFMDEMKIYRNEELQQTSNYFSVMFARRS</sequence>
<proteinExistence type="inferred from homology"/>
<gene>
    <name evidence="5" type="ordered locus">Mpal_1722</name>
</gene>
<keyword evidence="5" id="KW-0808">Transferase</keyword>
<accession>B8GJI8</accession>
<evidence type="ECO:0000259" key="4">
    <source>
        <dbReference type="Pfam" id="PF00590"/>
    </source>
</evidence>
<dbReference type="OrthoDB" id="23546at2157"/>
<keyword evidence="2" id="KW-0169">Cobalamin biosynthesis</keyword>
<dbReference type="GO" id="GO:0032259">
    <property type="term" value="P:methylation"/>
    <property type="evidence" value="ECO:0007669"/>
    <property type="project" value="UniProtKB-KW"/>
</dbReference>
<dbReference type="PANTHER" id="PTHR43467">
    <property type="entry name" value="COBALT-PRECORRIN-2 C(20)-METHYLTRANSFERASE"/>
    <property type="match status" value="1"/>
</dbReference>
<dbReference type="GO" id="GO:0009236">
    <property type="term" value="P:cobalamin biosynthetic process"/>
    <property type="evidence" value="ECO:0007669"/>
    <property type="project" value="UniProtKB-UniRule"/>
</dbReference>
<evidence type="ECO:0000256" key="1">
    <source>
        <dbReference type="ARBA" id="ARBA00004953"/>
    </source>
</evidence>
<dbReference type="Pfam" id="PF00590">
    <property type="entry name" value="TP_methylase"/>
    <property type="match status" value="1"/>
</dbReference>
<dbReference type="InterPro" id="IPR012382">
    <property type="entry name" value="CobI/CbiL"/>
</dbReference>
<dbReference type="PROSITE" id="PS00839">
    <property type="entry name" value="SUMT_1"/>
    <property type="match status" value="1"/>
</dbReference>
<dbReference type="PANTHER" id="PTHR43467:SF2">
    <property type="entry name" value="COBALT-PRECORRIN-2 C(20)-METHYLTRANSFERASE"/>
    <property type="match status" value="1"/>
</dbReference>
<keyword evidence="5" id="KW-0489">Methyltransferase</keyword>
<dbReference type="AlphaFoldDB" id="B8GJI8"/>
<dbReference type="GO" id="GO:0030788">
    <property type="term" value="F:precorrin-2 C20-methyltransferase activity"/>
    <property type="evidence" value="ECO:0007669"/>
    <property type="project" value="InterPro"/>
</dbReference>
<evidence type="ECO:0000313" key="5">
    <source>
        <dbReference type="EMBL" id="ACL17029.1"/>
    </source>
</evidence>
<protein>
    <submittedName>
        <fullName evidence="5">Uroporphyrin-III C/tetrapyrrole (Corrin/Porphyrin) methyltransferase</fullName>
    </submittedName>
</protein>
<dbReference type="Proteomes" id="UP000002457">
    <property type="component" value="Chromosome"/>
</dbReference>
<dbReference type="PIRSF" id="PIRSF036427">
    <property type="entry name" value="Precrrn-2_mtase"/>
    <property type="match status" value="1"/>
</dbReference>
<evidence type="ECO:0000256" key="2">
    <source>
        <dbReference type="ARBA" id="ARBA00022573"/>
    </source>
</evidence>
<dbReference type="NCBIfam" id="NF004060">
    <property type="entry name" value="PRK05576.1-3"/>
    <property type="match status" value="1"/>
</dbReference>
<dbReference type="Gene3D" id="3.40.1010.10">
    <property type="entry name" value="Cobalt-precorrin-4 Transmethylase, Domain 1"/>
    <property type="match status" value="1"/>
</dbReference>